<dbReference type="RefSeq" id="WP_146457419.1">
    <property type="nucleotide sequence ID" value="NZ_SJPW01000003.1"/>
</dbReference>
<dbReference type="Pfam" id="PF02630">
    <property type="entry name" value="SCO1-SenC"/>
    <property type="match status" value="1"/>
</dbReference>
<gene>
    <name evidence="4" type="ORF">Poly51_23020</name>
</gene>
<evidence type="ECO:0000256" key="3">
    <source>
        <dbReference type="PIRSR" id="PIRSR603782-2"/>
    </source>
</evidence>
<dbReference type="CDD" id="cd02968">
    <property type="entry name" value="SCO"/>
    <property type="match status" value="1"/>
</dbReference>
<protein>
    <recommendedName>
        <fullName evidence="6">SCO1/SenC</fullName>
    </recommendedName>
</protein>
<evidence type="ECO:0000313" key="5">
    <source>
        <dbReference type="Proteomes" id="UP000318288"/>
    </source>
</evidence>
<evidence type="ECO:0000256" key="1">
    <source>
        <dbReference type="ARBA" id="ARBA00010996"/>
    </source>
</evidence>
<dbReference type="GO" id="GO:0046872">
    <property type="term" value="F:metal ion binding"/>
    <property type="evidence" value="ECO:0007669"/>
    <property type="project" value="UniProtKB-KW"/>
</dbReference>
<dbReference type="InterPro" id="IPR003782">
    <property type="entry name" value="SCO1/SenC"/>
</dbReference>
<comment type="similarity">
    <text evidence="1">Belongs to the SCO1/2 family.</text>
</comment>
<sequence length="309" mass="33614">MKRKVAATKPNPLASVFFTGFVAIAAPLVLSSSLVAQGLQSGADVSLNNGVPREVENVTVEQNLGAQIPLNLPLTDSAGRKVKTGYFIDGNKPTIVSLNYSNCPMLCNVQLNQLAKSLGELDLRIGEDFQMLSVSIDPKESTATARKTKDKYVEQLVSKHPRAEEGWEFCTAQQPIITKLADVLGFRYTYDAKSGEYYHPAMLAFVSPKGVVTRYSLAVTFETEDLRKALVEAGDGTVGTPVDQFVLWCFSYDPDSNSYVPQAWKIMRLGGAATIGLMLACLAPYWIGRKGSVTAATEADEVQETSRDD</sequence>
<comment type="caution">
    <text evidence="4">The sequence shown here is derived from an EMBL/GenBank/DDBJ whole genome shotgun (WGS) entry which is preliminary data.</text>
</comment>
<keyword evidence="2" id="KW-0186">Copper</keyword>
<proteinExistence type="inferred from homology"/>
<accession>A0A5C6F5X6</accession>
<evidence type="ECO:0000313" key="4">
    <source>
        <dbReference type="EMBL" id="TWU56392.1"/>
    </source>
</evidence>
<dbReference type="Proteomes" id="UP000318288">
    <property type="component" value="Unassembled WGS sequence"/>
</dbReference>
<feature type="binding site" evidence="2">
    <location>
        <position position="107"/>
    </location>
    <ligand>
        <name>Cu cation</name>
        <dbReference type="ChEBI" id="CHEBI:23378"/>
    </ligand>
</feature>
<evidence type="ECO:0008006" key="6">
    <source>
        <dbReference type="Google" id="ProtNLM"/>
    </source>
</evidence>
<keyword evidence="5" id="KW-1185">Reference proteome</keyword>
<organism evidence="4 5">
    <name type="scientific">Rubripirellula tenax</name>
    <dbReference type="NCBI Taxonomy" id="2528015"/>
    <lineage>
        <taxon>Bacteria</taxon>
        <taxon>Pseudomonadati</taxon>
        <taxon>Planctomycetota</taxon>
        <taxon>Planctomycetia</taxon>
        <taxon>Pirellulales</taxon>
        <taxon>Pirellulaceae</taxon>
        <taxon>Rubripirellula</taxon>
    </lineage>
</organism>
<dbReference type="Gene3D" id="3.40.30.10">
    <property type="entry name" value="Glutaredoxin"/>
    <property type="match status" value="1"/>
</dbReference>
<keyword evidence="3" id="KW-1015">Disulfide bond</keyword>
<feature type="disulfide bond" description="Redox-active" evidence="3">
    <location>
        <begin position="103"/>
        <end position="107"/>
    </location>
</feature>
<name>A0A5C6F5X6_9BACT</name>
<reference evidence="4 5" key="1">
    <citation type="submission" date="2019-02" db="EMBL/GenBank/DDBJ databases">
        <title>Deep-cultivation of Planctomycetes and their phenomic and genomic characterization uncovers novel biology.</title>
        <authorList>
            <person name="Wiegand S."/>
            <person name="Jogler M."/>
            <person name="Boedeker C."/>
            <person name="Pinto D."/>
            <person name="Vollmers J."/>
            <person name="Rivas-Marin E."/>
            <person name="Kohn T."/>
            <person name="Peeters S.H."/>
            <person name="Heuer A."/>
            <person name="Rast P."/>
            <person name="Oberbeckmann S."/>
            <person name="Bunk B."/>
            <person name="Jeske O."/>
            <person name="Meyerdierks A."/>
            <person name="Storesund J.E."/>
            <person name="Kallscheuer N."/>
            <person name="Luecker S."/>
            <person name="Lage O.M."/>
            <person name="Pohl T."/>
            <person name="Merkel B.J."/>
            <person name="Hornburger P."/>
            <person name="Mueller R.-W."/>
            <person name="Bruemmer F."/>
            <person name="Labrenz M."/>
            <person name="Spormann A.M."/>
            <person name="Op Den Camp H."/>
            <person name="Overmann J."/>
            <person name="Amann R."/>
            <person name="Jetten M.S.M."/>
            <person name="Mascher T."/>
            <person name="Medema M.H."/>
            <person name="Devos D.P."/>
            <person name="Kaster A.-K."/>
            <person name="Ovreas L."/>
            <person name="Rohde M."/>
            <person name="Galperin M.Y."/>
            <person name="Jogler C."/>
        </authorList>
    </citation>
    <scope>NUCLEOTIDE SEQUENCE [LARGE SCALE GENOMIC DNA]</scope>
    <source>
        <strain evidence="4 5">Poly51</strain>
    </source>
</reference>
<evidence type="ECO:0000256" key="2">
    <source>
        <dbReference type="PIRSR" id="PIRSR603782-1"/>
    </source>
</evidence>
<dbReference type="OrthoDB" id="9786756at2"/>
<keyword evidence="2" id="KW-0479">Metal-binding</keyword>
<dbReference type="EMBL" id="SJPW01000003">
    <property type="protein sequence ID" value="TWU56392.1"/>
    <property type="molecule type" value="Genomic_DNA"/>
</dbReference>
<feature type="binding site" evidence="2">
    <location>
        <position position="103"/>
    </location>
    <ligand>
        <name>Cu cation</name>
        <dbReference type="ChEBI" id="CHEBI:23378"/>
    </ligand>
</feature>
<dbReference type="SUPFAM" id="SSF52833">
    <property type="entry name" value="Thioredoxin-like"/>
    <property type="match status" value="1"/>
</dbReference>
<dbReference type="InterPro" id="IPR036249">
    <property type="entry name" value="Thioredoxin-like_sf"/>
</dbReference>
<dbReference type="AlphaFoldDB" id="A0A5C6F5X6"/>